<dbReference type="GO" id="GO:0009307">
    <property type="term" value="P:DNA restriction-modification system"/>
    <property type="evidence" value="ECO:0007669"/>
    <property type="project" value="UniProtKB-KW"/>
</dbReference>
<evidence type="ECO:0000259" key="2">
    <source>
        <dbReference type="Pfam" id="PF04313"/>
    </source>
</evidence>
<dbReference type="GO" id="GO:0009035">
    <property type="term" value="F:type I site-specific deoxyribonuclease activity"/>
    <property type="evidence" value="ECO:0007669"/>
    <property type="project" value="UniProtKB-EC"/>
</dbReference>
<keyword evidence="3" id="KW-0378">Hydrolase</keyword>
<name>A0A291QRH0_9BACT</name>
<dbReference type="OrthoDB" id="9148007at2"/>
<accession>A0A291QRH0</accession>
<dbReference type="InterPro" id="IPR007409">
    <property type="entry name" value="Restrct_endonuc_type1_HsdR_N"/>
</dbReference>
<dbReference type="PIRSF" id="PIRSF035009">
    <property type="entry name" value="UCP035009_HSDR_N"/>
    <property type="match status" value="1"/>
</dbReference>
<dbReference type="KEGG" id="cbae:COR50_04500"/>
<keyword evidence="1" id="KW-0175">Coiled coil</keyword>
<proteinExistence type="predicted"/>
<evidence type="ECO:0000256" key="1">
    <source>
        <dbReference type="SAM" id="Coils"/>
    </source>
</evidence>
<dbReference type="InterPro" id="IPR017035">
    <property type="entry name" value="UCP035009_HsdR_All3000-type"/>
</dbReference>
<dbReference type="Pfam" id="PF04313">
    <property type="entry name" value="HSDR_N"/>
    <property type="match status" value="1"/>
</dbReference>
<protein>
    <submittedName>
        <fullName evidence="3">Restriction endonuclease</fullName>
    </submittedName>
</protein>
<keyword evidence="3" id="KW-0540">Nuclease</keyword>
<dbReference type="AlphaFoldDB" id="A0A291QRH0"/>
<reference evidence="3 4" key="1">
    <citation type="submission" date="2017-10" db="EMBL/GenBank/DDBJ databases">
        <title>Paenichitinophaga pekingensis gen. nov., sp. nov., isolated from activated sludge.</title>
        <authorList>
            <person name="Jin D."/>
            <person name="Kong X."/>
            <person name="Deng Y."/>
            <person name="Bai Z."/>
        </authorList>
    </citation>
    <scope>NUCLEOTIDE SEQUENCE [LARGE SCALE GENOMIC DNA]</scope>
    <source>
        <strain evidence="3 4">13</strain>
    </source>
</reference>
<dbReference type="EMBL" id="CP023777">
    <property type="protein sequence ID" value="ATL46493.1"/>
    <property type="molecule type" value="Genomic_DNA"/>
</dbReference>
<evidence type="ECO:0000313" key="4">
    <source>
        <dbReference type="Proteomes" id="UP000220133"/>
    </source>
</evidence>
<evidence type="ECO:0000313" key="3">
    <source>
        <dbReference type="EMBL" id="ATL46493.1"/>
    </source>
</evidence>
<organism evidence="3 4">
    <name type="scientific">Chitinophaga caeni</name>
    <dbReference type="NCBI Taxonomy" id="2029983"/>
    <lineage>
        <taxon>Bacteria</taxon>
        <taxon>Pseudomonadati</taxon>
        <taxon>Bacteroidota</taxon>
        <taxon>Chitinophagia</taxon>
        <taxon>Chitinophagales</taxon>
        <taxon>Chitinophagaceae</taxon>
        <taxon>Chitinophaga</taxon>
    </lineage>
</organism>
<dbReference type="RefSeq" id="WP_098192881.1">
    <property type="nucleotide sequence ID" value="NZ_CP023777.1"/>
</dbReference>
<gene>
    <name evidence="3" type="ORF">COR50_04500</name>
</gene>
<keyword evidence="3" id="KW-0255">Endonuclease</keyword>
<dbReference type="Gene3D" id="3.90.1570.30">
    <property type="match status" value="1"/>
</dbReference>
<keyword evidence="4" id="KW-1185">Reference proteome</keyword>
<dbReference type="GO" id="GO:0003677">
    <property type="term" value="F:DNA binding"/>
    <property type="evidence" value="ECO:0007669"/>
    <property type="project" value="UniProtKB-KW"/>
</dbReference>
<feature type="domain" description="Restriction endonuclease type I HsdR N-terminal" evidence="2">
    <location>
        <begin position="51"/>
        <end position="127"/>
    </location>
</feature>
<feature type="coiled-coil region" evidence="1">
    <location>
        <begin position="2"/>
        <end position="29"/>
    </location>
</feature>
<dbReference type="GO" id="GO:0005524">
    <property type="term" value="F:ATP binding"/>
    <property type="evidence" value="ECO:0007669"/>
    <property type="project" value="UniProtKB-KW"/>
</dbReference>
<sequence length="365" mass="42305">MENDLKLKLEQLHQRLDSLKEQINTEEATKNAFVMPFIQIIGYDIFNPTEVIPEFICDIGSKKGEKIDYVIMKEGEPVLIIECKHWKENVDAHNSQLHRYYHVSKSRFGVLTNGQVYNFYADLERPNIMDDKPFFTLDLGNIKEAHIRILENFTKKSYNLESILDSAEALKYINAIRGEFEKELQTPTDDFIKLLVSKFFNRPLTASRLVAFREYTKKALSNSINESISFRLKNALSINEKIPSKQESEDLQSIDDNADSPKIITTEEEKEAAQIIKAILRELLPAARIAFRDTQSYFGILLDDNNRKPLARLHFNHSKKYLELFHNGKDNGEKMALETLEDIYNYKKELLVAANNYIQVTVTQD</sequence>
<dbReference type="Proteomes" id="UP000220133">
    <property type="component" value="Chromosome"/>
</dbReference>